<dbReference type="AlphaFoldDB" id="A0A3D8SE47"/>
<gene>
    <name evidence="1" type="ORF">BP6252_02206</name>
</gene>
<dbReference type="OrthoDB" id="10000533at2759"/>
<evidence type="ECO:0000313" key="2">
    <source>
        <dbReference type="Proteomes" id="UP000256645"/>
    </source>
</evidence>
<organism evidence="1 2">
    <name type="scientific">Coleophoma cylindrospora</name>
    <dbReference type="NCBI Taxonomy" id="1849047"/>
    <lineage>
        <taxon>Eukaryota</taxon>
        <taxon>Fungi</taxon>
        <taxon>Dikarya</taxon>
        <taxon>Ascomycota</taxon>
        <taxon>Pezizomycotina</taxon>
        <taxon>Leotiomycetes</taxon>
        <taxon>Helotiales</taxon>
        <taxon>Dermateaceae</taxon>
        <taxon>Coleophoma</taxon>
    </lineage>
</organism>
<protein>
    <recommendedName>
        <fullName evidence="3">NmrA-like domain-containing protein</fullName>
    </recommendedName>
</protein>
<proteinExistence type="predicted"/>
<comment type="caution">
    <text evidence="1">The sequence shown here is derived from an EMBL/GenBank/DDBJ whole genome shotgun (WGS) entry which is preliminary data.</text>
</comment>
<keyword evidence="2" id="KW-1185">Reference proteome</keyword>
<dbReference type="Proteomes" id="UP000256645">
    <property type="component" value="Unassembled WGS sequence"/>
</dbReference>
<sequence length="209" mass="23736">MSSQVIEYCLFQPGLLLDYLTPPGTPGLTSTQELWIDFDKRRAIKLEGKEGVFTGTRMDDIANFVVQAIGYAGEWPTIGGIHRTRLTDAQLIEIVAKIHHAYPSFILQNHESGSLTCGNRWRTTRCYYTILKEEDVRADIIKSPWIPEFVASEFTAEQNEFFSKLILKGCLLSGLCQSWVVSDEWNCLLPDYKFTDAEEFLLNSWAGKA</sequence>
<name>A0A3D8SE47_9HELO</name>
<evidence type="ECO:0000313" key="1">
    <source>
        <dbReference type="EMBL" id="RDW84616.1"/>
    </source>
</evidence>
<evidence type="ECO:0008006" key="3">
    <source>
        <dbReference type="Google" id="ProtNLM"/>
    </source>
</evidence>
<accession>A0A3D8SE47</accession>
<reference evidence="1 2" key="1">
    <citation type="journal article" date="2018" name="IMA Fungus">
        <title>IMA Genome-F 9: Draft genome sequence of Annulohypoxylon stygium, Aspergillus mulundensis, Berkeleyomyces basicola (syn. Thielaviopsis basicola), Ceratocystis smalleyi, two Cercospora beticola strains, Coleophoma cylindrospora, Fusarium fracticaudum, Phialophora cf. hyalina, and Morchella septimelata.</title>
        <authorList>
            <person name="Wingfield B.D."/>
            <person name="Bills G.F."/>
            <person name="Dong Y."/>
            <person name="Huang W."/>
            <person name="Nel W.J."/>
            <person name="Swalarsk-Parry B.S."/>
            <person name="Vaghefi N."/>
            <person name="Wilken P.M."/>
            <person name="An Z."/>
            <person name="de Beer Z.W."/>
            <person name="De Vos L."/>
            <person name="Chen L."/>
            <person name="Duong T.A."/>
            <person name="Gao Y."/>
            <person name="Hammerbacher A."/>
            <person name="Kikkert J.R."/>
            <person name="Li Y."/>
            <person name="Li H."/>
            <person name="Li K."/>
            <person name="Li Q."/>
            <person name="Liu X."/>
            <person name="Ma X."/>
            <person name="Naidoo K."/>
            <person name="Pethybridge S.J."/>
            <person name="Sun J."/>
            <person name="Steenkamp E.T."/>
            <person name="van der Nest M.A."/>
            <person name="van Wyk S."/>
            <person name="Wingfield M.J."/>
            <person name="Xiong C."/>
            <person name="Yue Q."/>
            <person name="Zhang X."/>
        </authorList>
    </citation>
    <scope>NUCLEOTIDE SEQUENCE [LARGE SCALE GENOMIC DNA]</scope>
    <source>
        <strain evidence="1 2">BP6252</strain>
    </source>
</reference>
<dbReference type="EMBL" id="PDLM01000002">
    <property type="protein sequence ID" value="RDW84616.1"/>
    <property type="molecule type" value="Genomic_DNA"/>
</dbReference>